<dbReference type="SMART" id="SM00460">
    <property type="entry name" value="TGc"/>
    <property type="match status" value="1"/>
</dbReference>
<dbReference type="SUPFAM" id="SSF54001">
    <property type="entry name" value="Cysteine proteinases"/>
    <property type="match status" value="1"/>
</dbReference>
<feature type="domain" description="Transglutaminase-like" evidence="1">
    <location>
        <begin position="152"/>
        <end position="214"/>
    </location>
</feature>
<protein>
    <submittedName>
        <fullName evidence="2">Transglutaminase</fullName>
    </submittedName>
</protein>
<dbReference type="AlphaFoldDB" id="A0A1S8CVJ5"/>
<sequence length="258" mass="28950">MKLVINHQTHYEYESAVKRSNQYIRLTPQTFGHQIVHAWQLAAPGIKCTQQDGFGNIWTSLTVNQPHQELLIMAQGEVEINPTEGIEDNHLSPMFFTHATETTSCHEPLLDFVAKYGKGTDRSALIDLSAAILERMPYTPMSTNVMTTAAEAFDLEQGVCQDHTHVFLACARYLKLPARYVSGYLHSSDSTHLSTHAWAEVYLNGLWYCFDTSNQLFSLDHHVYLAVGRDYFDAAPVRGTRQGGGQESMRALVQVLAS</sequence>
<dbReference type="PANTHER" id="PTHR33490:SF6">
    <property type="entry name" value="SLL1049 PROTEIN"/>
    <property type="match status" value="1"/>
</dbReference>
<dbReference type="Pfam" id="PF08379">
    <property type="entry name" value="Bact_transglu_N"/>
    <property type="match status" value="1"/>
</dbReference>
<keyword evidence="3" id="KW-1185">Reference proteome</keyword>
<dbReference type="STRING" id="1907941.BKE30_08475"/>
<evidence type="ECO:0000313" key="3">
    <source>
        <dbReference type="Proteomes" id="UP000192132"/>
    </source>
</evidence>
<evidence type="ECO:0000313" key="2">
    <source>
        <dbReference type="EMBL" id="ONG39807.1"/>
    </source>
</evidence>
<reference evidence="2 3" key="1">
    <citation type="submission" date="2016-10" db="EMBL/GenBank/DDBJ databases">
        <title>Draft Genome sequence of Alkanindiges sp. strain H1.</title>
        <authorList>
            <person name="Subhash Y."/>
            <person name="Lee S."/>
        </authorList>
    </citation>
    <scope>NUCLEOTIDE SEQUENCE [LARGE SCALE GENOMIC DNA]</scope>
    <source>
        <strain evidence="2 3">H1</strain>
    </source>
</reference>
<dbReference type="Proteomes" id="UP000192132">
    <property type="component" value="Unassembled WGS sequence"/>
</dbReference>
<dbReference type="InterPro" id="IPR013589">
    <property type="entry name" value="Bac_transglu_N"/>
</dbReference>
<dbReference type="Gene3D" id="3.10.620.30">
    <property type="match status" value="1"/>
</dbReference>
<dbReference type="InterPro" id="IPR002931">
    <property type="entry name" value="Transglutaminase-like"/>
</dbReference>
<proteinExistence type="predicted"/>
<dbReference type="Pfam" id="PF01841">
    <property type="entry name" value="Transglut_core"/>
    <property type="match status" value="1"/>
</dbReference>
<evidence type="ECO:0000259" key="1">
    <source>
        <dbReference type="SMART" id="SM00460"/>
    </source>
</evidence>
<dbReference type="OrthoDB" id="5438043at2"/>
<dbReference type="InterPro" id="IPR038765">
    <property type="entry name" value="Papain-like_cys_pep_sf"/>
</dbReference>
<organism evidence="2 3">
    <name type="scientific">Alkanindiges hydrocarboniclasticus</name>
    <dbReference type="NCBI Taxonomy" id="1907941"/>
    <lineage>
        <taxon>Bacteria</taxon>
        <taxon>Pseudomonadati</taxon>
        <taxon>Pseudomonadota</taxon>
        <taxon>Gammaproteobacteria</taxon>
        <taxon>Moraxellales</taxon>
        <taxon>Moraxellaceae</taxon>
        <taxon>Alkanindiges</taxon>
    </lineage>
</organism>
<accession>A0A1S8CVJ5</accession>
<name>A0A1S8CVJ5_9GAMM</name>
<gene>
    <name evidence="2" type="ORF">BKE30_08475</name>
</gene>
<dbReference type="RefSeq" id="WP_076878172.1">
    <property type="nucleotide sequence ID" value="NZ_MLCN01000022.1"/>
</dbReference>
<dbReference type="EMBL" id="MLCN01000022">
    <property type="protein sequence ID" value="ONG39807.1"/>
    <property type="molecule type" value="Genomic_DNA"/>
</dbReference>
<dbReference type="PANTHER" id="PTHR33490">
    <property type="entry name" value="BLR5614 PROTEIN-RELATED"/>
    <property type="match status" value="1"/>
</dbReference>
<comment type="caution">
    <text evidence="2">The sequence shown here is derived from an EMBL/GenBank/DDBJ whole genome shotgun (WGS) entry which is preliminary data.</text>
</comment>